<evidence type="ECO:0008006" key="5">
    <source>
        <dbReference type="Google" id="ProtNLM"/>
    </source>
</evidence>
<dbReference type="SUPFAM" id="SSF82171">
    <property type="entry name" value="DPP6 N-terminal domain-like"/>
    <property type="match status" value="1"/>
</dbReference>
<organism evidence="3 4">
    <name type="scientific">Nocardioides salarius</name>
    <dbReference type="NCBI Taxonomy" id="374513"/>
    <lineage>
        <taxon>Bacteria</taxon>
        <taxon>Bacillati</taxon>
        <taxon>Actinomycetota</taxon>
        <taxon>Actinomycetes</taxon>
        <taxon>Propionibacteriales</taxon>
        <taxon>Nocardioidaceae</taxon>
        <taxon>Nocardioides</taxon>
    </lineage>
</organism>
<keyword evidence="4" id="KW-1185">Reference proteome</keyword>
<evidence type="ECO:0000256" key="1">
    <source>
        <dbReference type="SAM" id="MobiDB-lite"/>
    </source>
</evidence>
<name>A0ABS2MDB5_9ACTN</name>
<dbReference type="Proteomes" id="UP000732378">
    <property type="component" value="Unassembled WGS sequence"/>
</dbReference>
<dbReference type="RefSeq" id="WP_193666972.1">
    <property type="nucleotide sequence ID" value="NZ_JACDTV010000001.1"/>
</dbReference>
<protein>
    <recommendedName>
        <fullName evidence="5">WD40 repeat domain-containing protein</fullName>
    </recommendedName>
</protein>
<proteinExistence type="predicted"/>
<sequence length="394" mass="40960">MNENSQGTEIGAALEREVSGLHDTPFTLSDVQGRARGIRRRRHALAAGAAAAAVAVAVPSVLLLGGTIDRTDAPDPAGPSRSATEAVETTSAPASSVLRGSTLTRPDGTTTELDLPDEQVIDYALLGDGRVVAVPNGGREILVLGADGEVQASYPAEINHIVVGATSDTAAWVGEDGAVRVLESGTREPTVLATPPAERDAYRSVDAVLGSGCAAGGCEVLTGDGNTTLHVVSRDGVEPFDIDMAVRVDDVSPDGSLWSFSEQPADEFTQYGCVGLYDVAAATTTARSCVVWGLSFSPDGRYVEAAFAENNMLGDVRVLDLSLETVLAYEPDDGQVVSRTGWASPDALLVSVAGLQDNQWSLLEVPLDGGDPTTVEGPVQGGNPEIEAEFRMSR</sequence>
<gene>
    <name evidence="3" type="ORF">JOE61_002992</name>
</gene>
<keyword evidence="2" id="KW-1133">Transmembrane helix</keyword>
<feature type="compositionally biased region" description="Polar residues" evidence="1">
    <location>
        <begin position="81"/>
        <end position="112"/>
    </location>
</feature>
<comment type="caution">
    <text evidence="3">The sequence shown here is derived from an EMBL/GenBank/DDBJ whole genome shotgun (WGS) entry which is preliminary data.</text>
</comment>
<accession>A0ABS2MDB5</accession>
<evidence type="ECO:0000313" key="3">
    <source>
        <dbReference type="EMBL" id="MBM7509178.1"/>
    </source>
</evidence>
<evidence type="ECO:0000313" key="4">
    <source>
        <dbReference type="Proteomes" id="UP000732378"/>
    </source>
</evidence>
<keyword evidence="2" id="KW-0472">Membrane</keyword>
<dbReference type="Gene3D" id="2.130.10.10">
    <property type="entry name" value="YVTN repeat-like/Quinoprotein amine dehydrogenase"/>
    <property type="match status" value="1"/>
</dbReference>
<dbReference type="EMBL" id="JAFBBZ010000001">
    <property type="protein sequence ID" value="MBM7509178.1"/>
    <property type="molecule type" value="Genomic_DNA"/>
</dbReference>
<dbReference type="InterPro" id="IPR015943">
    <property type="entry name" value="WD40/YVTN_repeat-like_dom_sf"/>
</dbReference>
<keyword evidence="2" id="KW-0812">Transmembrane</keyword>
<feature type="transmembrane region" description="Helical" evidence="2">
    <location>
        <begin position="44"/>
        <end position="65"/>
    </location>
</feature>
<reference evidence="3 4" key="1">
    <citation type="submission" date="2021-01" db="EMBL/GenBank/DDBJ databases">
        <title>Sequencing the genomes of 1000 actinobacteria strains.</title>
        <authorList>
            <person name="Klenk H.-P."/>
        </authorList>
    </citation>
    <scope>NUCLEOTIDE SEQUENCE [LARGE SCALE GENOMIC DNA]</scope>
    <source>
        <strain evidence="3 4">DSM 18239</strain>
    </source>
</reference>
<evidence type="ECO:0000256" key="2">
    <source>
        <dbReference type="SAM" id="Phobius"/>
    </source>
</evidence>
<feature type="region of interest" description="Disordered" evidence="1">
    <location>
        <begin position="70"/>
        <end position="113"/>
    </location>
</feature>